<evidence type="ECO:0000313" key="2">
    <source>
        <dbReference type="Proteomes" id="UP001476950"/>
    </source>
</evidence>
<dbReference type="InterPro" id="IPR009057">
    <property type="entry name" value="Homeodomain-like_sf"/>
</dbReference>
<sequence length="147" mass="17233">MFQSLIVPRRVQLLPHLTAKELKDRYQQAQDPIEARRWHLLYLVNQQWTVKQAAESVGLNYDYAKEIVRRYNQNGESGIKNRSQRGKPSPRSLLTLTQQQELQQALCSAPPEGGRWTGPKVARWIADKTGKQVWNQRGWDYLQRLKH</sequence>
<dbReference type="SUPFAM" id="SSF46689">
    <property type="entry name" value="Homeodomain-like"/>
    <property type="match status" value="1"/>
</dbReference>
<dbReference type="Pfam" id="PF13565">
    <property type="entry name" value="HTH_32"/>
    <property type="match status" value="1"/>
</dbReference>
<accession>A0ABV0KQZ7</accession>
<protein>
    <submittedName>
        <fullName evidence="1">Helix-turn-helix domain-containing protein</fullName>
    </submittedName>
</protein>
<comment type="caution">
    <text evidence="1">The sequence shown here is derived from an EMBL/GenBank/DDBJ whole genome shotgun (WGS) entry which is preliminary data.</text>
</comment>
<dbReference type="Proteomes" id="UP001476950">
    <property type="component" value="Unassembled WGS sequence"/>
</dbReference>
<gene>
    <name evidence="1" type="ORF">NDI38_25035</name>
</gene>
<name>A0ABV0KQZ7_9CYAN</name>
<evidence type="ECO:0000313" key="1">
    <source>
        <dbReference type="EMBL" id="MEP1061668.1"/>
    </source>
</evidence>
<dbReference type="EMBL" id="JAMPLM010000040">
    <property type="protein sequence ID" value="MEP1061668.1"/>
    <property type="molecule type" value="Genomic_DNA"/>
</dbReference>
<reference evidence="1 2" key="1">
    <citation type="submission" date="2022-04" db="EMBL/GenBank/DDBJ databases">
        <title>Positive selection, recombination, and allopatry shape intraspecific diversity of widespread and dominant cyanobacteria.</title>
        <authorList>
            <person name="Wei J."/>
            <person name="Shu W."/>
            <person name="Hu C."/>
        </authorList>
    </citation>
    <scope>NUCLEOTIDE SEQUENCE [LARGE SCALE GENOMIC DNA]</scope>
    <source>
        <strain evidence="1 2">AS-A4</strain>
    </source>
</reference>
<dbReference type="InterPro" id="IPR036388">
    <property type="entry name" value="WH-like_DNA-bd_sf"/>
</dbReference>
<dbReference type="Gene3D" id="1.10.10.10">
    <property type="entry name" value="Winged helix-like DNA-binding domain superfamily/Winged helix DNA-binding domain"/>
    <property type="match status" value="1"/>
</dbReference>
<proteinExistence type="predicted"/>
<dbReference type="RefSeq" id="WP_199305583.1">
    <property type="nucleotide sequence ID" value="NZ_JAMPLM010000040.1"/>
</dbReference>
<keyword evidence="2" id="KW-1185">Reference proteome</keyword>
<organism evidence="1 2">
    <name type="scientific">Stenomitos frigidus AS-A4</name>
    <dbReference type="NCBI Taxonomy" id="2933935"/>
    <lineage>
        <taxon>Bacteria</taxon>
        <taxon>Bacillati</taxon>
        <taxon>Cyanobacteriota</taxon>
        <taxon>Cyanophyceae</taxon>
        <taxon>Leptolyngbyales</taxon>
        <taxon>Leptolyngbyaceae</taxon>
        <taxon>Stenomitos</taxon>
    </lineage>
</organism>